<dbReference type="AlphaFoldDB" id="A0A4U8UY63"/>
<name>A0A4U8UY63_STECR</name>
<evidence type="ECO:0000313" key="3">
    <source>
        <dbReference type="Proteomes" id="UP000298663"/>
    </source>
</evidence>
<keyword evidence="3" id="KW-1185">Reference proteome</keyword>
<reference evidence="2 3" key="1">
    <citation type="journal article" date="2015" name="Genome Biol.">
        <title>Comparative genomics of Steinernema reveals deeply conserved gene regulatory networks.</title>
        <authorList>
            <person name="Dillman A.R."/>
            <person name="Macchietto M."/>
            <person name="Porter C.F."/>
            <person name="Rogers A."/>
            <person name="Williams B."/>
            <person name="Antoshechkin I."/>
            <person name="Lee M.M."/>
            <person name="Goodwin Z."/>
            <person name="Lu X."/>
            <person name="Lewis E.E."/>
            <person name="Goodrich-Blair H."/>
            <person name="Stock S.P."/>
            <person name="Adams B.J."/>
            <person name="Sternberg P.W."/>
            <person name="Mortazavi A."/>
        </authorList>
    </citation>
    <scope>NUCLEOTIDE SEQUENCE [LARGE SCALE GENOMIC DNA]</scope>
    <source>
        <strain evidence="2 3">ALL</strain>
    </source>
</reference>
<gene>
    <name evidence="2" type="ORF">L596_005104</name>
</gene>
<dbReference type="EMBL" id="AZBU02000001">
    <property type="protein sequence ID" value="TMS38362.1"/>
    <property type="molecule type" value="Genomic_DNA"/>
</dbReference>
<protein>
    <submittedName>
        <fullName evidence="2">Uncharacterized protein</fullName>
    </submittedName>
</protein>
<reference evidence="2 3" key="2">
    <citation type="journal article" date="2019" name="G3 (Bethesda)">
        <title>Hybrid Assembly of the Genome of the Entomopathogenic Nematode Steinernema carpocapsae Identifies the X-Chromosome.</title>
        <authorList>
            <person name="Serra L."/>
            <person name="Macchietto M."/>
            <person name="Macias-Munoz A."/>
            <person name="McGill C.J."/>
            <person name="Rodriguez I.M."/>
            <person name="Rodriguez B."/>
            <person name="Murad R."/>
            <person name="Mortazavi A."/>
        </authorList>
    </citation>
    <scope>NUCLEOTIDE SEQUENCE [LARGE SCALE GENOMIC DNA]</scope>
    <source>
        <strain evidence="2 3">ALL</strain>
    </source>
</reference>
<proteinExistence type="predicted"/>
<feature type="region of interest" description="Disordered" evidence="1">
    <location>
        <begin position="1"/>
        <end position="21"/>
    </location>
</feature>
<evidence type="ECO:0000256" key="1">
    <source>
        <dbReference type="SAM" id="MobiDB-lite"/>
    </source>
</evidence>
<accession>A0A4U8UY63</accession>
<evidence type="ECO:0000313" key="2">
    <source>
        <dbReference type="EMBL" id="TMS38362.1"/>
    </source>
</evidence>
<dbReference type="Proteomes" id="UP000298663">
    <property type="component" value="Unassembled WGS sequence"/>
</dbReference>
<sequence>MSILRGAPGLPSRDFDSSARSVLHNERPTALLHMNHDDRRLDLLLDGHSQLLSFVEERMRGQVEQI</sequence>
<organism evidence="2 3">
    <name type="scientific">Steinernema carpocapsae</name>
    <name type="common">Entomopathogenic nematode</name>
    <dbReference type="NCBI Taxonomy" id="34508"/>
    <lineage>
        <taxon>Eukaryota</taxon>
        <taxon>Metazoa</taxon>
        <taxon>Ecdysozoa</taxon>
        <taxon>Nematoda</taxon>
        <taxon>Chromadorea</taxon>
        <taxon>Rhabditida</taxon>
        <taxon>Tylenchina</taxon>
        <taxon>Panagrolaimomorpha</taxon>
        <taxon>Strongyloidoidea</taxon>
        <taxon>Steinernematidae</taxon>
        <taxon>Steinernema</taxon>
    </lineage>
</organism>
<comment type="caution">
    <text evidence="2">The sequence shown here is derived from an EMBL/GenBank/DDBJ whole genome shotgun (WGS) entry which is preliminary data.</text>
</comment>